<evidence type="ECO:0000259" key="2">
    <source>
        <dbReference type="Pfam" id="PF18920"/>
    </source>
</evidence>
<sequence length="304" mass="34880">MDTKYTAKDFFLHIASIVLLYTGAIALLNILFHVINTAFPQVSQYNHYGYYNSNPISLPVATLIVVFPLLLILTNILHKSYESEPSRKEYAVRKWLIYITLFIAGGVLAGDLITVIYYFLDGQELTTAFVLKALSVLAVTGSIFGYYLDDLKDRLTDFRRNMWKIIAVILVVGSVVTGFSVLGSPRNQRFLKYDEQKINDLQSIHSIIQNYYQMTNSLPATLSDVSNPNNYFVLPTTDQQTQKPYEYRKTSDTSYELCAEFNKESEPHGYIQIYPDKTMYWDHPAGNFCFSLTIDPQLYPPKMR</sequence>
<gene>
    <name evidence="3" type="ORF">A2832_00075</name>
</gene>
<dbReference type="STRING" id="1802737.A2832_00075"/>
<dbReference type="AlphaFoldDB" id="A0A1G2T0F9"/>
<keyword evidence="1" id="KW-1133">Transmembrane helix</keyword>
<keyword evidence="1" id="KW-0472">Membrane</keyword>
<organism evidence="3 4">
    <name type="scientific">Candidatus Zambryskibacteria bacterium RIFCSPHIGHO2_01_FULL_44_22b</name>
    <dbReference type="NCBI Taxonomy" id="1802737"/>
    <lineage>
        <taxon>Bacteria</taxon>
        <taxon>Candidatus Zambryskiibacteriota</taxon>
    </lineage>
</organism>
<proteinExistence type="predicted"/>
<evidence type="ECO:0000256" key="1">
    <source>
        <dbReference type="SAM" id="Phobius"/>
    </source>
</evidence>
<dbReference type="Pfam" id="PF18920">
    <property type="entry name" value="DUF5671"/>
    <property type="match status" value="1"/>
</dbReference>
<accession>A0A1G2T0F9</accession>
<dbReference type="EMBL" id="MHVG01000017">
    <property type="protein sequence ID" value="OHA90714.1"/>
    <property type="molecule type" value="Genomic_DNA"/>
</dbReference>
<feature type="transmembrane region" description="Helical" evidence="1">
    <location>
        <begin position="95"/>
        <end position="120"/>
    </location>
</feature>
<feature type="transmembrane region" description="Helical" evidence="1">
    <location>
        <begin position="161"/>
        <end position="182"/>
    </location>
</feature>
<reference evidence="3 4" key="1">
    <citation type="journal article" date="2016" name="Nat. Commun.">
        <title>Thousands of microbial genomes shed light on interconnected biogeochemical processes in an aquifer system.</title>
        <authorList>
            <person name="Anantharaman K."/>
            <person name="Brown C.T."/>
            <person name="Hug L.A."/>
            <person name="Sharon I."/>
            <person name="Castelle C.J."/>
            <person name="Probst A.J."/>
            <person name="Thomas B.C."/>
            <person name="Singh A."/>
            <person name="Wilkins M.J."/>
            <person name="Karaoz U."/>
            <person name="Brodie E.L."/>
            <person name="Williams K.H."/>
            <person name="Hubbard S.S."/>
            <person name="Banfield J.F."/>
        </authorList>
    </citation>
    <scope>NUCLEOTIDE SEQUENCE [LARGE SCALE GENOMIC DNA]</scope>
</reference>
<dbReference type="Proteomes" id="UP000178538">
    <property type="component" value="Unassembled WGS sequence"/>
</dbReference>
<keyword evidence="1" id="KW-0812">Transmembrane</keyword>
<name>A0A1G2T0F9_9BACT</name>
<feature type="transmembrane region" description="Helical" evidence="1">
    <location>
        <begin position="55"/>
        <end position="74"/>
    </location>
</feature>
<feature type="domain" description="DUF5671" evidence="2">
    <location>
        <begin position="9"/>
        <end position="146"/>
    </location>
</feature>
<evidence type="ECO:0000313" key="4">
    <source>
        <dbReference type="Proteomes" id="UP000178538"/>
    </source>
</evidence>
<protein>
    <recommendedName>
        <fullName evidence="2">DUF5671 domain-containing protein</fullName>
    </recommendedName>
</protein>
<evidence type="ECO:0000313" key="3">
    <source>
        <dbReference type="EMBL" id="OHA90714.1"/>
    </source>
</evidence>
<dbReference type="InterPro" id="IPR043728">
    <property type="entry name" value="DUF5671"/>
</dbReference>
<feature type="transmembrane region" description="Helical" evidence="1">
    <location>
        <begin position="12"/>
        <end position="35"/>
    </location>
</feature>
<comment type="caution">
    <text evidence="3">The sequence shown here is derived from an EMBL/GenBank/DDBJ whole genome shotgun (WGS) entry which is preliminary data.</text>
</comment>
<feature type="transmembrane region" description="Helical" evidence="1">
    <location>
        <begin position="126"/>
        <end position="149"/>
    </location>
</feature>